<organism evidence="2 3">
    <name type="scientific">Mesonia phycicola</name>
    <dbReference type="NCBI Taxonomy" id="579105"/>
    <lineage>
        <taxon>Bacteria</taxon>
        <taxon>Pseudomonadati</taxon>
        <taxon>Bacteroidota</taxon>
        <taxon>Flavobacteriia</taxon>
        <taxon>Flavobacteriales</taxon>
        <taxon>Flavobacteriaceae</taxon>
        <taxon>Mesonia</taxon>
    </lineage>
</organism>
<dbReference type="PROSITE" id="PS51352">
    <property type="entry name" value="THIOREDOXIN_2"/>
    <property type="match status" value="1"/>
</dbReference>
<dbReference type="InterPro" id="IPR036249">
    <property type="entry name" value="Thioredoxin-like_sf"/>
</dbReference>
<dbReference type="GO" id="GO:0016491">
    <property type="term" value="F:oxidoreductase activity"/>
    <property type="evidence" value="ECO:0007669"/>
    <property type="project" value="InterPro"/>
</dbReference>
<gene>
    <name evidence="2" type="ORF">SAMN04488096_10172</name>
</gene>
<evidence type="ECO:0000259" key="1">
    <source>
        <dbReference type="PROSITE" id="PS51352"/>
    </source>
</evidence>
<accession>A0A1M6A4N7</accession>
<reference evidence="2 3" key="1">
    <citation type="submission" date="2016-11" db="EMBL/GenBank/DDBJ databases">
        <authorList>
            <person name="Jaros S."/>
            <person name="Januszkiewicz K."/>
            <person name="Wedrychowicz H."/>
        </authorList>
    </citation>
    <scope>NUCLEOTIDE SEQUENCE [LARGE SCALE GENOMIC DNA]</scope>
    <source>
        <strain evidence="2 3">DSM 21425</strain>
    </source>
</reference>
<proteinExistence type="predicted"/>
<dbReference type="SUPFAM" id="SSF52833">
    <property type="entry name" value="Thioredoxin-like"/>
    <property type="match status" value="1"/>
</dbReference>
<dbReference type="PANTHER" id="PTHR42852">
    <property type="entry name" value="THIOL:DISULFIDE INTERCHANGE PROTEIN DSBE"/>
    <property type="match status" value="1"/>
</dbReference>
<dbReference type="EMBL" id="FQYY01000001">
    <property type="protein sequence ID" value="SHI31428.1"/>
    <property type="molecule type" value="Genomic_DNA"/>
</dbReference>
<dbReference type="InterPro" id="IPR050553">
    <property type="entry name" value="Thioredoxin_ResA/DsbE_sf"/>
</dbReference>
<dbReference type="InterPro" id="IPR013766">
    <property type="entry name" value="Thioredoxin_domain"/>
</dbReference>
<dbReference type="GO" id="GO:0016853">
    <property type="term" value="F:isomerase activity"/>
    <property type="evidence" value="ECO:0007669"/>
    <property type="project" value="UniProtKB-KW"/>
</dbReference>
<dbReference type="AlphaFoldDB" id="A0A1M6A4N7"/>
<dbReference type="InterPro" id="IPR013740">
    <property type="entry name" value="Redoxin"/>
</dbReference>
<sequence>MGVFYFAFMKFIRKHWSNILIVVVIILLTIPQTRTSVSVFVNKILASTPAEVAPQNQREVINYYWSLEDRYGARFNFETSKNKVVFINYWATWCPPCIAEMPDLEELYQQYNSQIDFYFITNDEPLKVEAFMKKNNYNFPVYYSKSNVPENLQSSALPTAYVLSKKGKIVFDKVGTANWNSDRFTTVLEKLVEE</sequence>
<dbReference type="Proteomes" id="UP000184225">
    <property type="component" value="Unassembled WGS sequence"/>
</dbReference>
<dbReference type="STRING" id="579105.SAMN04488096_10172"/>
<dbReference type="Pfam" id="PF08534">
    <property type="entry name" value="Redoxin"/>
    <property type="match status" value="1"/>
</dbReference>
<dbReference type="Gene3D" id="3.40.30.10">
    <property type="entry name" value="Glutaredoxin"/>
    <property type="match status" value="1"/>
</dbReference>
<dbReference type="PANTHER" id="PTHR42852:SF13">
    <property type="entry name" value="PROTEIN DIPZ"/>
    <property type="match status" value="1"/>
</dbReference>
<evidence type="ECO:0000313" key="3">
    <source>
        <dbReference type="Proteomes" id="UP000184225"/>
    </source>
</evidence>
<keyword evidence="2" id="KW-0413">Isomerase</keyword>
<evidence type="ECO:0000313" key="2">
    <source>
        <dbReference type="EMBL" id="SHI31428.1"/>
    </source>
</evidence>
<feature type="domain" description="Thioredoxin" evidence="1">
    <location>
        <begin position="47"/>
        <end position="193"/>
    </location>
</feature>
<protein>
    <submittedName>
        <fullName evidence="2">Thiol-disulfide isomerase or thioredoxin</fullName>
    </submittedName>
</protein>
<keyword evidence="3" id="KW-1185">Reference proteome</keyword>
<name>A0A1M6A4N7_9FLAO</name>
<dbReference type="CDD" id="cd02966">
    <property type="entry name" value="TlpA_like_family"/>
    <property type="match status" value="1"/>
</dbReference>